<dbReference type="SUPFAM" id="SSF48403">
    <property type="entry name" value="Ankyrin repeat"/>
    <property type="match status" value="1"/>
</dbReference>
<keyword evidence="4" id="KW-0446">Lipid-binding</keyword>
<sequence length="255" mass="29235">METEINSNLQKEDSLCLKFNKAAHYIRQYGTDLGTKKMLYFYARYKQAKEGQCHTPKPGMLQFEAKQKWEAWKSLGRMNKKEAMSEYISEVQKLYPNWEDAVKDEDSFEDPFTRMSRRTLSKLCSAKMDVDSEIGSWTIFDMCKEGKTIELQKTLETGAKVNDCDNDGMTLLHWACDRGYEDIVDVLLKWNCDVNVKATDGQTPLHYAASCEYESIVQKLLENHADPSMKCNEGETPADATDNKLILTLLSSKKS</sequence>
<evidence type="ECO:0000256" key="2">
    <source>
        <dbReference type="ARBA" id="ARBA00022737"/>
    </source>
</evidence>
<dbReference type="PANTHER" id="PTHR24119">
    <property type="entry name" value="ACYL-COA-BINDING DOMAIN-CONTAINING PROTEIN 6"/>
    <property type="match status" value="1"/>
</dbReference>
<proteinExistence type="predicted"/>
<dbReference type="GO" id="GO:0000062">
    <property type="term" value="F:fatty-acyl-CoA binding"/>
    <property type="evidence" value="ECO:0007669"/>
    <property type="project" value="InterPro"/>
</dbReference>
<dbReference type="PRINTS" id="PR00689">
    <property type="entry name" value="ACOABINDINGP"/>
</dbReference>
<dbReference type="Pfam" id="PF00887">
    <property type="entry name" value="ACBP"/>
    <property type="match status" value="1"/>
</dbReference>
<dbReference type="InterPro" id="IPR036770">
    <property type="entry name" value="Ankyrin_rpt-contain_sf"/>
</dbReference>
<dbReference type="RefSeq" id="XP_029649646.1">
    <property type="nucleotide sequence ID" value="XM_029793786.2"/>
</dbReference>
<feature type="domain" description="ACB" evidence="6">
    <location>
        <begin position="15"/>
        <end position="100"/>
    </location>
</feature>
<evidence type="ECO:0000256" key="3">
    <source>
        <dbReference type="ARBA" id="ARBA00023043"/>
    </source>
</evidence>
<dbReference type="PROSITE" id="PS50297">
    <property type="entry name" value="ANK_REP_REGION"/>
    <property type="match status" value="2"/>
</dbReference>
<dbReference type="Gene3D" id="1.25.40.20">
    <property type="entry name" value="Ankyrin repeat-containing domain"/>
    <property type="match status" value="2"/>
</dbReference>
<dbReference type="PROSITE" id="PS51228">
    <property type="entry name" value="ACB_2"/>
    <property type="match status" value="1"/>
</dbReference>
<evidence type="ECO:0000313" key="8">
    <source>
        <dbReference type="RefSeq" id="XP_029649646.1"/>
    </source>
</evidence>
<dbReference type="KEGG" id="osn:115223280"/>
<dbReference type="InterPro" id="IPR014352">
    <property type="entry name" value="FERM/acyl-CoA-bd_prot_sf"/>
</dbReference>
<keyword evidence="3 5" id="KW-0040">ANK repeat</keyword>
<evidence type="ECO:0000313" key="7">
    <source>
        <dbReference type="Proteomes" id="UP000515154"/>
    </source>
</evidence>
<evidence type="ECO:0000256" key="1">
    <source>
        <dbReference type="ARBA" id="ARBA00018419"/>
    </source>
</evidence>
<dbReference type="InterPro" id="IPR002110">
    <property type="entry name" value="Ankyrin_rpt"/>
</dbReference>
<gene>
    <name evidence="8" type="primary">LOC115223280</name>
</gene>
<feature type="repeat" description="ANK" evidence="5">
    <location>
        <begin position="200"/>
        <end position="232"/>
    </location>
</feature>
<dbReference type="Gene3D" id="1.20.80.10">
    <property type="match status" value="1"/>
</dbReference>
<accession>A0A6P7TKM4</accession>
<evidence type="ECO:0000259" key="6">
    <source>
        <dbReference type="PROSITE" id="PS51228"/>
    </source>
</evidence>
<dbReference type="InterPro" id="IPR035984">
    <property type="entry name" value="Acyl-CoA-binding_sf"/>
</dbReference>
<keyword evidence="2" id="KW-0677">Repeat</keyword>
<dbReference type="AlphaFoldDB" id="A0A6P7TKM4"/>
<reference evidence="8" key="1">
    <citation type="submission" date="2025-08" db="UniProtKB">
        <authorList>
            <consortium name="RefSeq"/>
        </authorList>
    </citation>
    <scope>IDENTIFICATION</scope>
</reference>
<evidence type="ECO:0000256" key="4">
    <source>
        <dbReference type="ARBA" id="ARBA00023121"/>
    </source>
</evidence>
<evidence type="ECO:0000256" key="5">
    <source>
        <dbReference type="PROSITE-ProRule" id="PRU00023"/>
    </source>
</evidence>
<protein>
    <recommendedName>
        <fullName evidence="1">Acyl-CoA-binding domain-containing protein 6</fullName>
    </recommendedName>
</protein>
<keyword evidence="7" id="KW-1185">Reference proteome</keyword>
<name>A0A6P7TKM4_9MOLL</name>
<dbReference type="PANTHER" id="PTHR24119:SF0">
    <property type="entry name" value="ACYL-COA-BINDING DOMAIN-CONTAINING PROTEIN 6"/>
    <property type="match status" value="1"/>
</dbReference>
<dbReference type="Proteomes" id="UP000515154">
    <property type="component" value="Linkage group LG22"/>
</dbReference>
<dbReference type="Pfam" id="PF12796">
    <property type="entry name" value="Ank_2"/>
    <property type="match status" value="1"/>
</dbReference>
<dbReference type="SUPFAM" id="SSF47027">
    <property type="entry name" value="Acyl-CoA binding protein"/>
    <property type="match status" value="1"/>
</dbReference>
<feature type="repeat" description="ANK" evidence="5">
    <location>
        <begin position="167"/>
        <end position="199"/>
    </location>
</feature>
<dbReference type="SMART" id="SM00248">
    <property type="entry name" value="ANK"/>
    <property type="match status" value="2"/>
</dbReference>
<dbReference type="PROSITE" id="PS50088">
    <property type="entry name" value="ANK_REPEAT"/>
    <property type="match status" value="2"/>
</dbReference>
<dbReference type="InterPro" id="IPR000582">
    <property type="entry name" value="Acyl-CoA-binding_protein"/>
</dbReference>
<organism evidence="7 8">
    <name type="scientific">Octopus sinensis</name>
    <name type="common">East Asian common octopus</name>
    <dbReference type="NCBI Taxonomy" id="2607531"/>
    <lineage>
        <taxon>Eukaryota</taxon>
        <taxon>Metazoa</taxon>
        <taxon>Spiralia</taxon>
        <taxon>Lophotrochozoa</taxon>
        <taxon>Mollusca</taxon>
        <taxon>Cephalopoda</taxon>
        <taxon>Coleoidea</taxon>
        <taxon>Octopodiformes</taxon>
        <taxon>Octopoda</taxon>
        <taxon>Incirrata</taxon>
        <taxon>Octopodidae</taxon>
        <taxon>Octopus</taxon>
    </lineage>
</organism>